<feature type="transmembrane region" description="Helical" evidence="1">
    <location>
        <begin position="42"/>
        <end position="61"/>
    </location>
</feature>
<keyword evidence="3" id="KW-1185">Reference proteome</keyword>
<sequence>MYCLGLACGTALGVMFTLVGQQVLLAARGGSWAVAPHIVARIGAVGGSIASLVLLAVALALEWHYRPRTEDRFFICVTAKLLVPSLCFGPAAGALGCLVLNLDEDSGLAADQAGVAGLVGSAVLVGGSFVLSLLYEYHIFCFLCAFATYNQHNQW</sequence>
<reference evidence="2 3" key="1">
    <citation type="journal article" date="2019" name="New Phytol.">
        <title>Comparative genomics reveals unique wood-decay strategies and fruiting body development in the Schizophyllaceae.</title>
        <authorList>
            <person name="Almasi E."/>
            <person name="Sahu N."/>
            <person name="Krizsan K."/>
            <person name="Balint B."/>
            <person name="Kovacs G.M."/>
            <person name="Kiss B."/>
            <person name="Cseklye J."/>
            <person name="Drula E."/>
            <person name="Henrissat B."/>
            <person name="Nagy I."/>
            <person name="Chovatia M."/>
            <person name="Adam C."/>
            <person name="LaButti K."/>
            <person name="Lipzen A."/>
            <person name="Riley R."/>
            <person name="Grigoriev I.V."/>
            <person name="Nagy L.G."/>
        </authorList>
    </citation>
    <scope>NUCLEOTIDE SEQUENCE [LARGE SCALE GENOMIC DNA]</scope>
    <source>
        <strain evidence="2 3">NL-1724</strain>
    </source>
</reference>
<dbReference type="Proteomes" id="UP000320762">
    <property type="component" value="Unassembled WGS sequence"/>
</dbReference>
<evidence type="ECO:0000313" key="3">
    <source>
        <dbReference type="Proteomes" id="UP000320762"/>
    </source>
</evidence>
<dbReference type="AlphaFoldDB" id="A0A550C132"/>
<feature type="transmembrane region" description="Helical" evidence="1">
    <location>
        <begin position="113"/>
        <end position="135"/>
    </location>
</feature>
<accession>A0A550C132</accession>
<name>A0A550C132_9AGAR</name>
<evidence type="ECO:0000256" key="1">
    <source>
        <dbReference type="SAM" id="Phobius"/>
    </source>
</evidence>
<gene>
    <name evidence="2" type="ORF">BD626DRAFT_511332</name>
</gene>
<organism evidence="2 3">
    <name type="scientific">Schizophyllum amplum</name>
    <dbReference type="NCBI Taxonomy" id="97359"/>
    <lineage>
        <taxon>Eukaryota</taxon>
        <taxon>Fungi</taxon>
        <taxon>Dikarya</taxon>
        <taxon>Basidiomycota</taxon>
        <taxon>Agaricomycotina</taxon>
        <taxon>Agaricomycetes</taxon>
        <taxon>Agaricomycetidae</taxon>
        <taxon>Agaricales</taxon>
        <taxon>Schizophyllaceae</taxon>
        <taxon>Schizophyllum</taxon>
    </lineage>
</organism>
<proteinExistence type="predicted"/>
<evidence type="ECO:0000313" key="2">
    <source>
        <dbReference type="EMBL" id="TRM58511.1"/>
    </source>
</evidence>
<keyword evidence="1" id="KW-0472">Membrane</keyword>
<protein>
    <submittedName>
        <fullName evidence="2">Uncharacterized protein</fullName>
    </submittedName>
</protein>
<dbReference type="EMBL" id="VDMD01000035">
    <property type="protein sequence ID" value="TRM58511.1"/>
    <property type="molecule type" value="Genomic_DNA"/>
</dbReference>
<comment type="caution">
    <text evidence="2">The sequence shown here is derived from an EMBL/GenBank/DDBJ whole genome shotgun (WGS) entry which is preliminary data.</text>
</comment>
<feature type="transmembrane region" description="Helical" evidence="1">
    <location>
        <begin position="73"/>
        <end position="101"/>
    </location>
</feature>
<keyword evidence="1" id="KW-1133">Transmembrane helix</keyword>
<keyword evidence="1" id="KW-0812">Transmembrane</keyword>